<gene>
    <name evidence="1" type="ORF">LCGC14_2879150</name>
</gene>
<organism evidence="1">
    <name type="scientific">marine sediment metagenome</name>
    <dbReference type="NCBI Taxonomy" id="412755"/>
    <lineage>
        <taxon>unclassified sequences</taxon>
        <taxon>metagenomes</taxon>
        <taxon>ecological metagenomes</taxon>
    </lineage>
</organism>
<protein>
    <submittedName>
        <fullName evidence="1">Uncharacterized protein</fullName>
    </submittedName>
</protein>
<dbReference type="EMBL" id="LAZR01056104">
    <property type="protein sequence ID" value="KKK74896.1"/>
    <property type="molecule type" value="Genomic_DNA"/>
</dbReference>
<reference evidence="1" key="1">
    <citation type="journal article" date="2015" name="Nature">
        <title>Complex archaea that bridge the gap between prokaryotes and eukaryotes.</title>
        <authorList>
            <person name="Spang A."/>
            <person name="Saw J.H."/>
            <person name="Jorgensen S.L."/>
            <person name="Zaremba-Niedzwiedzka K."/>
            <person name="Martijn J."/>
            <person name="Lind A.E."/>
            <person name="van Eijk R."/>
            <person name="Schleper C."/>
            <person name="Guy L."/>
            <person name="Ettema T.J."/>
        </authorList>
    </citation>
    <scope>NUCLEOTIDE SEQUENCE</scope>
</reference>
<comment type="caution">
    <text evidence="1">The sequence shown here is derived from an EMBL/GenBank/DDBJ whole genome shotgun (WGS) entry which is preliminary data.</text>
</comment>
<proteinExistence type="predicted"/>
<accession>A0A0F9ARU1</accession>
<name>A0A0F9ARU1_9ZZZZ</name>
<sequence>MAGKCLPEKGKEIRMEQQRGPYEVVEVVDRAAFHTCPKHGYNTEHAKVMLNNREYFFLCELCYPKGESCLDGD</sequence>
<evidence type="ECO:0000313" key="1">
    <source>
        <dbReference type="EMBL" id="KKK74896.1"/>
    </source>
</evidence>
<dbReference type="AlphaFoldDB" id="A0A0F9ARU1"/>